<feature type="transmembrane region" description="Helical" evidence="4">
    <location>
        <begin position="59"/>
        <end position="79"/>
    </location>
</feature>
<dbReference type="PANTHER" id="PTHR24421:SF63">
    <property type="entry name" value="SENSOR HISTIDINE KINASE DESK"/>
    <property type="match status" value="1"/>
</dbReference>
<dbReference type="InterPro" id="IPR036890">
    <property type="entry name" value="HATPase_C_sf"/>
</dbReference>
<evidence type="ECO:0000256" key="4">
    <source>
        <dbReference type="SAM" id="Phobius"/>
    </source>
</evidence>
<protein>
    <submittedName>
        <fullName evidence="6">Sensor histidine kinase</fullName>
    </submittedName>
</protein>
<dbReference type="PANTHER" id="PTHR24421">
    <property type="entry name" value="NITRATE/NITRITE SENSOR PROTEIN NARX-RELATED"/>
    <property type="match status" value="1"/>
</dbReference>
<dbReference type="AlphaFoldDB" id="A0A6G4U319"/>
<keyword evidence="2 6" id="KW-0418">Kinase</keyword>
<evidence type="ECO:0000256" key="1">
    <source>
        <dbReference type="ARBA" id="ARBA00022679"/>
    </source>
</evidence>
<dbReference type="InterPro" id="IPR050482">
    <property type="entry name" value="Sensor_HK_TwoCompSys"/>
</dbReference>
<feature type="transmembrane region" description="Helical" evidence="4">
    <location>
        <begin position="91"/>
        <end position="107"/>
    </location>
</feature>
<dbReference type="EMBL" id="JAAKZV010000069">
    <property type="protein sequence ID" value="NGN65687.1"/>
    <property type="molecule type" value="Genomic_DNA"/>
</dbReference>
<keyword evidence="4" id="KW-1133">Transmembrane helix</keyword>
<keyword evidence="1" id="KW-0808">Transferase</keyword>
<accession>A0A6G4U319</accession>
<dbReference type="Proteomes" id="UP000481583">
    <property type="component" value="Unassembled WGS sequence"/>
</dbReference>
<evidence type="ECO:0000256" key="2">
    <source>
        <dbReference type="ARBA" id="ARBA00022777"/>
    </source>
</evidence>
<dbReference type="RefSeq" id="WP_165238362.1">
    <property type="nucleotide sequence ID" value="NZ_JAAKZV010000069.1"/>
</dbReference>
<feature type="transmembrane region" description="Helical" evidence="4">
    <location>
        <begin position="158"/>
        <end position="180"/>
    </location>
</feature>
<dbReference type="Gene3D" id="3.30.565.10">
    <property type="entry name" value="Histidine kinase-like ATPase, C-terminal domain"/>
    <property type="match status" value="1"/>
</dbReference>
<proteinExistence type="predicted"/>
<keyword evidence="3" id="KW-0902">Two-component regulatory system</keyword>
<organism evidence="6 7">
    <name type="scientific">Streptomyces coryli</name>
    <dbReference type="NCBI Taxonomy" id="1128680"/>
    <lineage>
        <taxon>Bacteria</taxon>
        <taxon>Bacillati</taxon>
        <taxon>Actinomycetota</taxon>
        <taxon>Actinomycetes</taxon>
        <taxon>Kitasatosporales</taxon>
        <taxon>Streptomycetaceae</taxon>
        <taxon>Streptomyces</taxon>
    </lineage>
</organism>
<keyword evidence="7" id="KW-1185">Reference proteome</keyword>
<dbReference type="Pfam" id="PF07730">
    <property type="entry name" value="HisKA_3"/>
    <property type="match status" value="1"/>
</dbReference>
<comment type="caution">
    <text evidence="6">The sequence shown here is derived from an EMBL/GenBank/DDBJ whole genome shotgun (WGS) entry which is preliminary data.</text>
</comment>
<dbReference type="GO" id="GO:0000155">
    <property type="term" value="F:phosphorelay sensor kinase activity"/>
    <property type="evidence" value="ECO:0007669"/>
    <property type="project" value="InterPro"/>
</dbReference>
<dbReference type="InterPro" id="IPR011712">
    <property type="entry name" value="Sig_transdc_His_kin_sub3_dim/P"/>
</dbReference>
<dbReference type="SUPFAM" id="SSF55874">
    <property type="entry name" value="ATPase domain of HSP90 chaperone/DNA topoisomerase II/histidine kinase"/>
    <property type="match status" value="1"/>
</dbReference>
<name>A0A6G4U319_9ACTN</name>
<dbReference type="GO" id="GO:0016020">
    <property type="term" value="C:membrane"/>
    <property type="evidence" value="ECO:0007669"/>
    <property type="project" value="InterPro"/>
</dbReference>
<keyword evidence="4" id="KW-0472">Membrane</keyword>
<evidence type="ECO:0000256" key="3">
    <source>
        <dbReference type="ARBA" id="ARBA00023012"/>
    </source>
</evidence>
<evidence type="ECO:0000313" key="6">
    <source>
        <dbReference type="EMBL" id="NGN65687.1"/>
    </source>
</evidence>
<feature type="transmembrane region" description="Helical" evidence="4">
    <location>
        <begin position="31"/>
        <end position="47"/>
    </location>
</feature>
<feature type="domain" description="Signal transduction histidine kinase subgroup 3 dimerisation and phosphoacceptor" evidence="5">
    <location>
        <begin position="201"/>
        <end position="266"/>
    </location>
</feature>
<evidence type="ECO:0000313" key="7">
    <source>
        <dbReference type="Proteomes" id="UP000481583"/>
    </source>
</evidence>
<sequence length="395" mass="41774">MPAEKSWPPWRNVDDDTLPAIGRPPVTRKQFLIKLAWVSIWMVYLAAPVGDLLDGGHTAVATVIGWVGLAGFIVTYLALVFRTKDQDHPRWLYGVLAAMAALSVLLSYGLGEAWLVLFVYTTVACGAVLPTRHAQWAIPACAAVLAGIGLHLDENRDLLPGLLIPTLLGGFAMVGVRQIVLTVRKLREARAAVAELAASEERLRLARDLHDLLGHSLSLITLKSELAGRMLPERPADAAAQVADIEKVSRQALVDVREAVSGYRRPQFAVELAGARVALATSGVEVVADAVELPEALSRDGEAALAWALKEAVTNVVRHADAGRCEIAVSVTVDGEVCLSVVDDGVGPAGGEGNGLAGLSERLVLADGRLETGPGARGGFALRAYVPLARISSPA</sequence>
<gene>
    <name evidence="6" type="ORF">G5C51_17490</name>
</gene>
<evidence type="ECO:0000259" key="5">
    <source>
        <dbReference type="Pfam" id="PF07730"/>
    </source>
</evidence>
<dbReference type="Gene3D" id="1.20.5.1930">
    <property type="match status" value="1"/>
</dbReference>
<feature type="transmembrane region" description="Helical" evidence="4">
    <location>
        <begin position="136"/>
        <end position="152"/>
    </location>
</feature>
<keyword evidence="4" id="KW-0812">Transmembrane</keyword>
<dbReference type="GO" id="GO:0046983">
    <property type="term" value="F:protein dimerization activity"/>
    <property type="evidence" value="ECO:0007669"/>
    <property type="project" value="InterPro"/>
</dbReference>
<dbReference type="CDD" id="cd16917">
    <property type="entry name" value="HATPase_UhpB-NarQ-NarX-like"/>
    <property type="match status" value="1"/>
</dbReference>
<reference evidence="6 7" key="1">
    <citation type="submission" date="2020-02" db="EMBL/GenBank/DDBJ databases">
        <title>Whole-genome analyses of novel actinobacteria.</title>
        <authorList>
            <person name="Sahin N."/>
        </authorList>
    </citation>
    <scope>NUCLEOTIDE SEQUENCE [LARGE SCALE GENOMIC DNA]</scope>
    <source>
        <strain evidence="6 7">A7024</strain>
    </source>
</reference>